<evidence type="ECO:0000259" key="3">
    <source>
        <dbReference type="Pfam" id="PF00501"/>
    </source>
</evidence>
<evidence type="ECO:0000313" key="5">
    <source>
        <dbReference type="Proteomes" id="UP000050761"/>
    </source>
</evidence>
<dbReference type="InterPro" id="IPR020845">
    <property type="entry name" value="AMP-binding_CS"/>
</dbReference>
<reference evidence="6" key="1">
    <citation type="submission" date="2019-09" db="UniProtKB">
        <authorList>
            <consortium name="WormBaseParasite"/>
        </authorList>
    </citation>
    <scope>IDENTIFICATION</scope>
</reference>
<name>A0A183GTD3_HELPZ</name>
<dbReference type="Gene3D" id="3.40.50.12780">
    <property type="entry name" value="N-terminal domain of ligase-like"/>
    <property type="match status" value="1"/>
</dbReference>
<dbReference type="SUPFAM" id="SSF52777">
    <property type="entry name" value="CoA-dependent acyltransferases"/>
    <property type="match status" value="2"/>
</dbReference>
<proteinExistence type="predicted"/>
<evidence type="ECO:0000313" key="6">
    <source>
        <dbReference type="WBParaSite" id="HPBE_0002595301-mRNA-1"/>
    </source>
</evidence>
<dbReference type="InterPro" id="IPR000873">
    <property type="entry name" value="AMP-dep_synth/lig_dom"/>
</dbReference>
<organism evidence="5 6">
    <name type="scientific">Heligmosomoides polygyrus</name>
    <name type="common">Parasitic roundworm</name>
    <dbReference type="NCBI Taxonomy" id="6339"/>
    <lineage>
        <taxon>Eukaryota</taxon>
        <taxon>Metazoa</taxon>
        <taxon>Ecdysozoa</taxon>
        <taxon>Nematoda</taxon>
        <taxon>Chromadorea</taxon>
        <taxon>Rhabditida</taxon>
        <taxon>Rhabditina</taxon>
        <taxon>Rhabditomorpha</taxon>
        <taxon>Strongyloidea</taxon>
        <taxon>Heligmosomidae</taxon>
        <taxon>Heligmosomoides</taxon>
    </lineage>
</organism>
<accession>A0A183GTD3</accession>
<dbReference type="Pfam" id="PF00668">
    <property type="entry name" value="Condensation"/>
    <property type="match status" value="1"/>
</dbReference>
<keyword evidence="2" id="KW-0597">Phosphoprotein</keyword>
<dbReference type="Gene3D" id="3.30.559.10">
    <property type="entry name" value="Chloramphenicol acetyltransferase-like domain"/>
    <property type="match status" value="1"/>
</dbReference>
<dbReference type="SUPFAM" id="SSF47336">
    <property type="entry name" value="ACP-like"/>
    <property type="match status" value="1"/>
</dbReference>
<dbReference type="SUPFAM" id="SSF56801">
    <property type="entry name" value="Acetyl-CoA synthetase-like"/>
    <property type="match status" value="1"/>
</dbReference>
<dbReference type="PROSITE" id="PS00455">
    <property type="entry name" value="AMP_BINDING"/>
    <property type="match status" value="1"/>
</dbReference>
<dbReference type="PANTHER" id="PTHR45527:SF1">
    <property type="entry name" value="FATTY ACID SYNTHASE"/>
    <property type="match status" value="1"/>
</dbReference>
<keyword evidence="1" id="KW-0596">Phosphopantetheine</keyword>
<dbReference type="InterPro" id="IPR023213">
    <property type="entry name" value="CAT-like_dom_sf"/>
</dbReference>
<evidence type="ECO:0000259" key="4">
    <source>
        <dbReference type="Pfam" id="PF00668"/>
    </source>
</evidence>
<sequence>LTLVKHVDDFTFSTQAVQCFHTVTEQFAFDLSGKPTTDSPVIDEISTILKLPKEDVNLIAVSNATRLVTIRCQDETIISEKDLTLVILAVLRLVFDFTKPIKRIQRIKYPVECFGSLRILAEAKDQLVSLKVYGPFGGLCCSWTNIQADTEKPLEPPRRDVSPTVRCMARMGIYCECVDRHESFISMGLDSLQCAELEMSLQAEFPDYVIPTGIAMKCPTIAEMDAYLLSCENSRKMENKDVTVYSNHVQLSPQQRRFVFMSEFEPHARAQFNEPVVFSMRSEFFDLPCFRGAVNHLLMRHTILRTTYLANGQTICSGTESFLGCRMSSSVEPQSFVSKPIDIKETSVHVSVVRAEDRVIVCLVFHHIAVDGLSINIITREIGALYSGASLSALKRQYVDYARYAAGLSYERELRVWKEKLDGRDFQLLPTDRPRTAERTHKGATVQKRIPVATEELLKKLRQTTNCTNFCIFAAVYKFLIHKAYGISDFPIGFPSSLRGREFSNTVGCFVNTLVLVEAVHSTWTIAEYLSRVGNAISEAKEADVPFDELVRELDVQGNDTVSPLFQVLLVMDQVKVPSSDDNIHLLSFAPGFAKYEQTWYFQSDGSKVNICLEYNCDLFRHDTMVELLDRFLFTLGMFARLTSARIIRDISITKRHELVSIHESKATNACDIPRSTVLQLFVQNISTKRPINFKGQCMSYRELDRKSDIMAKLISNVYCCHYGEAPCRDRCAAVFMERGHDLLVVILAIWKTGLTAVPVSLDWPQRRVLETLTMFRNPILIESDSTQLKISAEAGGFPVLTAGCSKTRSSPSFNMTAASDMAYITCTSGTTGKPKAVCTDFSGHCNLAVAYTESFYLSRNSHTYQVVNYGFDIFFADLTKTFSNGAATTLARELIPNLAEMDGITNAYIMPAYLSSLSSSDIRRLGFLESLQFGGEAIQASALGALLGSDISIYQENGVTEQTVYTSCNRMKVRCPITEIGRPYRNLHTLVRDRDGLSHNRNREALS</sequence>
<dbReference type="WBParaSite" id="HPBE_0002595301-mRNA-1">
    <property type="protein sequence ID" value="HPBE_0002595301-mRNA-1"/>
    <property type="gene ID" value="HPBE_0002595301"/>
</dbReference>
<evidence type="ECO:0000256" key="1">
    <source>
        <dbReference type="ARBA" id="ARBA00022450"/>
    </source>
</evidence>
<dbReference type="GO" id="GO:0044550">
    <property type="term" value="P:secondary metabolite biosynthetic process"/>
    <property type="evidence" value="ECO:0007669"/>
    <property type="project" value="TreeGrafter"/>
</dbReference>
<dbReference type="GO" id="GO:0043041">
    <property type="term" value="P:amino acid activation for nonribosomal peptide biosynthetic process"/>
    <property type="evidence" value="ECO:0007669"/>
    <property type="project" value="TreeGrafter"/>
</dbReference>
<dbReference type="Proteomes" id="UP000050761">
    <property type="component" value="Unassembled WGS sequence"/>
</dbReference>
<dbReference type="GO" id="GO:0005737">
    <property type="term" value="C:cytoplasm"/>
    <property type="evidence" value="ECO:0007669"/>
    <property type="project" value="TreeGrafter"/>
</dbReference>
<dbReference type="InterPro" id="IPR001242">
    <property type="entry name" value="Condensation_dom"/>
</dbReference>
<feature type="domain" description="AMP-dependent synthetase/ligase" evidence="3">
    <location>
        <begin position="694"/>
        <end position="997"/>
    </location>
</feature>
<protein>
    <submittedName>
        <fullName evidence="6">Carrier domain-containing protein</fullName>
    </submittedName>
</protein>
<dbReference type="InterPro" id="IPR036736">
    <property type="entry name" value="ACP-like_sf"/>
</dbReference>
<dbReference type="PANTHER" id="PTHR45527">
    <property type="entry name" value="NONRIBOSOMAL PEPTIDE SYNTHETASE"/>
    <property type="match status" value="1"/>
</dbReference>
<dbReference type="AlphaFoldDB" id="A0A183GTD3"/>
<dbReference type="Gene3D" id="3.30.559.30">
    <property type="entry name" value="Nonribosomal peptide synthetase, condensation domain"/>
    <property type="match status" value="1"/>
</dbReference>
<keyword evidence="5" id="KW-1185">Reference proteome</keyword>
<dbReference type="GO" id="GO:0003824">
    <property type="term" value="F:catalytic activity"/>
    <property type="evidence" value="ECO:0007669"/>
    <property type="project" value="InterPro"/>
</dbReference>
<dbReference type="GO" id="GO:0031177">
    <property type="term" value="F:phosphopantetheine binding"/>
    <property type="evidence" value="ECO:0007669"/>
    <property type="project" value="TreeGrafter"/>
</dbReference>
<evidence type="ECO:0000256" key="2">
    <source>
        <dbReference type="ARBA" id="ARBA00022553"/>
    </source>
</evidence>
<feature type="domain" description="Condensation" evidence="4">
    <location>
        <begin position="247"/>
        <end position="647"/>
    </location>
</feature>
<dbReference type="Pfam" id="PF00501">
    <property type="entry name" value="AMP-binding"/>
    <property type="match status" value="1"/>
</dbReference>
<dbReference type="InterPro" id="IPR042099">
    <property type="entry name" value="ANL_N_sf"/>
</dbReference>